<gene>
    <name evidence="1" type="ORF">MKY91_12905</name>
</gene>
<sequence length="156" mass="17845">MTEPLFCVTDQELSMEAVSNMVVDRNAGAIVTFTGTVRELTYGRKTISLHYQAYEAMAEKQLKRIGDEIKERWPDATTAIWHRTGHLQISDIAVVIAVSTPHRKDAYMANEYAIERIKQIVPIWKKEQWEDGSEWIGNQLETVSGVPKEGKEDDHR</sequence>
<dbReference type="SUPFAM" id="SSF54690">
    <property type="entry name" value="Molybdopterin synthase subunit MoaE"/>
    <property type="match status" value="1"/>
</dbReference>
<dbReference type="Gene3D" id="3.90.1170.40">
    <property type="entry name" value="Molybdopterin biosynthesis MoaE subunit"/>
    <property type="match status" value="1"/>
</dbReference>
<dbReference type="CDD" id="cd00756">
    <property type="entry name" value="MoaE"/>
    <property type="match status" value="1"/>
</dbReference>
<keyword evidence="2" id="KW-1185">Reference proteome</keyword>
<evidence type="ECO:0000313" key="2">
    <source>
        <dbReference type="Proteomes" id="UP001418796"/>
    </source>
</evidence>
<dbReference type="InterPro" id="IPR036563">
    <property type="entry name" value="MoaE_sf"/>
</dbReference>
<dbReference type="Proteomes" id="UP001418796">
    <property type="component" value="Unassembled WGS sequence"/>
</dbReference>
<accession>A0ABU9VJI7</accession>
<dbReference type="Pfam" id="PF02391">
    <property type="entry name" value="MoaE"/>
    <property type="match status" value="1"/>
</dbReference>
<organism evidence="1 2">
    <name type="scientific">Alkalicoccobacillus gibsonii</name>
    <dbReference type="NCBI Taxonomy" id="79881"/>
    <lineage>
        <taxon>Bacteria</taxon>
        <taxon>Bacillati</taxon>
        <taxon>Bacillota</taxon>
        <taxon>Bacilli</taxon>
        <taxon>Bacillales</taxon>
        <taxon>Bacillaceae</taxon>
        <taxon>Alkalicoccobacillus</taxon>
    </lineage>
</organism>
<name>A0ABU9VJI7_9BACI</name>
<reference evidence="1 2" key="1">
    <citation type="submission" date="2024-03" db="EMBL/GenBank/DDBJ databases">
        <title>Bacilli Hybrid Assemblies.</title>
        <authorList>
            <person name="Kovac J."/>
        </authorList>
    </citation>
    <scope>NUCLEOTIDE SEQUENCE [LARGE SCALE GENOMIC DNA]</scope>
    <source>
        <strain evidence="1 2">FSL R7-0666</strain>
    </source>
</reference>
<evidence type="ECO:0000313" key="1">
    <source>
        <dbReference type="EMBL" id="MEN0644054.1"/>
    </source>
</evidence>
<dbReference type="RefSeq" id="WP_343130834.1">
    <property type="nucleotide sequence ID" value="NZ_JBCITK010000001.1"/>
</dbReference>
<dbReference type="EMBL" id="JBCITK010000001">
    <property type="protein sequence ID" value="MEN0644054.1"/>
    <property type="molecule type" value="Genomic_DNA"/>
</dbReference>
<dbReference type="InterPro" id="IPR003448">
    <property type="entry name" value="Mopterin_biosynth_MoaE"/>
</dbReference>
<comment type="caution">
    <text evidence="1">The sequence shown here is derived from an EMBL/GenBank/DDBJ whole genome shotgun (WGS) entry which is preliminary data.</text>
</comment>
<proteinExistence type="predicted"/>
<protein>
    <submittedName>
        <fullName evidence="1">Molybdenum cofactor biosynthesis protein MoaE</fullName>
    </submittedName>
</protein>
<dbReference type="PANTHER" id="PTHR23404">
    <property type="entry name" value="MOLYBDOPTERIN SYNTHASE RELATED"/>
    <property type="match status" value="1"/>
</dbReference>